<feature type="non-terminal residue" evidence="15">
    <location>
        <position position="597"/>
    </location>
</feature>
<keyword evidence="5" id="KW-0862">Zinc</keyword>
<accession>L8IVZ7</accession>
<keyword evidence="3" id="KW-0479">Metal-binding</keyword>
<dbReference type="AlphaFoldDB" id="L8IVZ7"/>
<evidence type="ECO:0000256" key="2">
    <source>
        <dbReference type="ARBA" id="ARBA00004419"/>
    </source>
</evidence>
<feature type="region of interest" description="Disordered" evidence="13">
    <location>
        <begin position="177"/>
        <end position="201"/>
    </location>
</feature>
<evidence type="ECO:0000256" key="6">
    <source>
        <dbReference type="ARBA" id="ARBA00023006"/>
    </source>
</evidence>
<comment type="subcellular location">
    <subcellularLocation>
        <location evidence="2">Cytoplasmic vesicle</location>
        <location evidence="2">Autophagosome</location>
    </subcellularLocation>
    <subcellularLocation>
        <location evidence="1">Lysosome</location>
    </subcellularLocation>
</comment>
<feature type="region of interest" description="Disordered" evidence="13">
    <location>
        <begin position="566"/>
        <end position="597"/>
    </location>
</feature>
<reference evidence="15 16" key="1">
    <citation type="journal article" date="2012" name="Nat. Genet.">
        <title>The yak genome and adaptation to life at high altitude.</title>
        <authorList>
            <person name="Qiu Q."/>
            <person name="Zhang G."/>
            <person name="Ma T."/>
            <person name="Qian W."/>
            <person name="Wang J."/>
            <person name="Ye Z."/>
            <person name="Cao C."/>
            <person name="Hu Q."/>
            <person name="Kim J."/>
            <person name="Larkin D.M."/>
            <person name="Auvil L."/>
            <person name="Capitanu B."/>
            <person name="Ma J."/>
            <person name="Lewin H.A."/>
            <person name="Qian X."/>
            <person name="Lang Y."/>
            <person name="Zhou R."/>
            <person name="Wang L."/>
            <person name="Wang K."/>
            <person name="Xia J."/>
            <person name="Liao S."/>
            <person name="Pan S."/>
            <person name="Lu X."/>
            <person name="Hou H."/>
            <person name="Wang Y."/>
            <person name="Zang X."/>
            <person name="Yin Y."/>
            <person name="Ma H."/>
            <person name="Zhang J."/>
            <person name="Wang Z."/>
            <person name="Zhang Y."/>
            <person name="Zhang D."/>
            <person name="Yonezawa T."/>
            <person name="Hasegawa M."/>
            <person name="Zhong Y."/>
            <person name="Liu W."/>
            <person name="Zhang Y."/>
            <person name="Huang Z."/>
            <person name="Zhang S."/>
            <person name="Long R."/>
            <person name="Yang H."/>
            <person name="Wang J."/>
            <person name="Lenstra J.A."/>
            <person name="Cooper D.N."/>
            <person name="Wu Y."/>
            <person name="Wang J."/>
            <person name="Shi P."/>
            <person name="Wang J."/>
            <person name="Liu J."/>
        </authorList>
    </citation>
    <scope>NUCLEOTIDE SEQUENCE [LARGE SCALE GENOMIC DNA]</scope>
    <source>
        <strain evidence="16">yakQH1</strain>
    </source>
</reference>
<evidence type="ECO:0000313" key="16">
    <source>
        <dbReference type="Proteomes" id="UP000011080"/>
    </source>
</evidence>
<dbReference type="GO" id="GO:0005764">
    <property type="term" value="C:lysosome"/>
    <property type="evidence" value="ECO:0007669"/>
    <property type="project" value="UniProtKB-SubCell"/>
</dbReference>
<dbReference type="GO" id="GO:0032266">
    <property type="term" value="F:phosphatidylinositol-3-phosphate binding"/>
    <property type="evidence" value="ECO:0007669"/>
    <property type="project" value="TreeGrafter"/>
</dbReference>
<dbReference type="InterPro" id="IPR042939">
    <property type="entry name" value="RUFY4"/>
</dbReference>
<keyword evidence="9" id="KW-0968">Cytoplasmic vesicle</keyword>
<evidence type="ECO:0000259" key="14">
    <source>
        <dbReference type="PROSITE" id="PS50826"/>
    </source>
</evidence>
<feature type="region of interest" description="Disordered" evidence="13">
    <location>
        <begin position="403"/>
        <end position="424"/>
    </location>
</feature>
<evidence type="ECO:0000256" key="9">
    <source>
        <dbReference type="ARBA" id="ARBA00023329"/>
    </source>
</evidence>
<keyword evidence="6" id="KW-0072">Autophagy</keyword>
<evidence type="ECO:0000256" key="10">
    <source>
        <dbReference type="ARBA" id="ARBA00059075"/>
    </source>
</evidence>
<evidence type="ECO:0000256" key="8">
    <source>
        <dbReference type="ARBA" id="ARBA00023228"/>
    </source>
</evidence>
<evidence type="ECO:0000256" key="7">
    <source>
        <dbReference type="ARBA" id="ARBA00023054"/>
    </source>
</evidence>
<dbReference type="GO" id="GO:0005776">
    <property type="term" value="C:autophagosome"/>
    <property type="evidence" value="ECO:0007669"/>
    <property type="project" value="UniProtKB-SubCell"/>
</dbReference>
<organism evidence="15 16">
    <name type="scientific">Bos mutus</name>
    <name type="common">wild yak</name>
    <dbReference type="NCBI Taxonomy" id="72004"/>
    <lineage>
        <taxon>Eukaryota</taxon>
        <taxon>Metazoa</taxon>
        <taxon>Chordata</taxon>
        <taxon>Craniata</taxon>
        <taxon>Vertebrata</taxon>
        <taxon>Euteleostomi</taxon>
        <taxon>Mammalia</taxon>
        <taxon>Eutheria</taxon>
        <taxon>Laurasiatheria</taxon>
        <taxon>Artiodactyla</taxon>
        <taxon>Ruminantia</taxon>
        <taxon>Pecora</taxon>
        <taxon>Bovidae</taxon>
        <taxon>Bovinae</taxon>
        <taxon>Bos</taxon>
    </lineage>
</organism>
<dbReference type="PANTHER" id="PTHR47732">
    <property type="entry name" value="RUN AND FYVE DOMAIN-CONTAINING PROTEIN 4"/>
    <property type="match status" value="1"/>
</dbReference>
<feature type="coiled-coil region" evidence="12">
    <location>
        <begin position="442"/>
        <end position="501"/>
    </location>
</feature>
<dbReference type="GO" id="GO:0071353">
    <property type="term" value="P:cellular response to interleukin-4"/>
    <property type="evidence" value="ECO:0007669"/>
    <property type="project" value="UniProtKB-ARBA"/>
</dbReference>
<dbReference type="Proteomes" id="UP000011080">
    <property type="component" value="Unassembled WGS sequence"/>
</dbReference>
<comment type="function">
    <text evidence="10">ARL8 effector that promotes the coupling of endolysosomes to dynein-dynactin for retrograde transport along microtubules. Acts by binding both GTP-bound ARL8 and dynein-dynactin. In nonneuronal cells, promotes concentration of endolysosomes in the juxtanuclear area. In hippocampal neurons, drives retrograde transport of endolysosomes from the axon to the soma. Positive regulator of macroautophagy in dendritic cells. Increases autophagic flux, probably by stimulating both autophagosome formation and facilitating tethering with lysosomes. Binds to phosphatidylinositol 3-phosphate (PtdIns3P) through its FYVE-type zinc finger. Positive regulator of osteosclast bone-resorbing activity, possibly by promoting late endosome-lysosome fusion by acting as an adapter protein between RAB7A on late endosomes and LAMP2 on primary lysosomes.</text>
</comment>
<evidence type="ECO:0000256" key="12">
    <source>
        <dbReference type="SAM" id="Coils"/>
    </source>
</evidence>
<evidence type="ECO:0000256" key="13">
    <source>
        <dbReference type="SAM" id="MobiDB-lite"/>
    </source>
</evidence>
<dbReference type="GO" id="GO:0008270">
    <property type="term" value="F:zinc ion binding"/>
    <property type="evidence" value="ECO:0007669"/>
    <property type="project" value="UniProtKB-KW"/>
</dbReference>
<dbReference type="PANTHER" id="PTHR47732:SF1">
    <property type="entry name" value="RUN AND FYVE DOMAIN-CONTAINING PROTEIN 4"/>
    <property type="match status" value="1"/>
</dbReference>
<dbReference type="InterPro" id="IPR037213">
    <property type="entry name" value="Run_dom_sf"/>
</dbReference>
<gene>
    <name evidence="15" type="ORF">M91_13918</name>
</gene>
<evidence type="ECO:0000256" key="4">
    <source>
        <dbReference type="ARBA" id="ARBA00022771"/>
    </source>
</evidence>
<dbReference type="GO" id="GO:0051050">
    <property type="term" value="P:positive regulation of transport"/>
    <property type="evidence" value="ECO:0007669"/>
    <property type="project" value="UniProtKB-ARBA"/>
</dbReference>
<feature type="region of interest" description="Disordered" evidence="13">
    <location>
        <begin position="313"/>
        <end position="337"/>
    </location>
</feature>
<dbReference type="GO" id="GO:0016239">
    <property type="term" value="P:positive regulation of macroautophagy"/>
    <property type="evidence" value="ECO:0007669"/>
    <property type="project" value="InterPro"/>
</dbReference>
<keyword evidence="4" id="KW-0863">Zinc-finger</keyword>
<sequence length="597" mass="66956">MAKEGAVLKMTRDLKAAVSAILQGYGAGQQPVTDTSAELHRLCGCLELLLQFDQKEQKSFLRPRKDYWDFLCAALWQQRGDTEPVRFVHSLDKLKTPLGKGRAFIRFCLAHGQLAESLQLCLLNPEFTREWYGPRSPLVCPELREDILDSLYALNGMTFDLDLQRPDLDGAWPMFSESHCSNSSRTRGRRPRKTKESPKEVPLPNLHSSCLFSISVGTPRLKTTYGNSTEVHLEEPHTSQATCLQDAPRKDGLAGLPRSQQHRHHPHFLEKKKEDPRSLGCPPSMWELDGEEFQLDQEKGVPRTEICLEDSTPTIQGQGEGAREPLKEVAGSEAEGKGALLGVEGQRTTKGTHEGEAERSHIHRLLASSPKGTIGDVVSWGKHDGKVPSIPGELWILQGLGTKEDSTSEKPQEQTGVTSVTRREEQAEMALQDVVKSLRYGLQKTQEQAQHQEQMLKEQEGELKALQEQLSRCQEERARLQAELEQKQREAERKDAVYEEELGGQRDLVRAMKSRVLELIQEKDILWQKVQHLSSMAPGCCVVCSKIFGRLSRRYPCRERTVGHQENLPLGGPWKGGAPGHLLGKRRPPEIDPGPSS</sequence>
<feature type="compositionally biased region" description="Basic and acidic residues" evidence="13">
    <location>
        <begin position="267"/>
        <end position="277"/>
    </location>
</feature>
<evidence type="ECO:0000256" key="3">
    <source>
        <dbReference type="ARBA" id="ARBA00022723"/>
    </source>
</evidence>
<keyword evidence="8" id="KW-0458">Lysosome</keyword>
<dbReference type="Pfam" id="PF02759">
    <property type="entry name" value="RUN"/>
    <property type="match status" value="1"/>
</dbReference>
<evidence type="ECO:0000313" key="15">
    <source>
        <dbReference type="EMBL" id="ELR60745.1"/>
    </source>
</evidence>
<dbReference type="PROSITE" id="PS50826">
    <property type="entry name" value="RUN"/>
    <property type="match status" value="1"/>
</dbReference>
<dbReference type="SUPFAM" id="SSF140741">
    <property type="entry name" value="RUN domain-like"/>
    <property type="match status" value="1"/>
</dbReference>
<evidence type="ECO:0000256" key="1">
    <source>
        <dbReference type="ARBA" id="ARBA00004371"/>
    </source>
</evidence>
<dbReference type="Gene3D" id="1.20.58.900">
    <property type="match status" value="1"/>
</dbReference>
<dbReference type="InterPro" id="IPR059036">
    <property type="entry name" value="RUFY4_dom"/>
</dbReference>
<dbReference type="GO" id="GO:0031410">
    <property type="term" value="C:cytoplasmic vesicle"/>
    <property type="evidence" value="ECO:0007669"/>
    <property type="project" value="UniProtKB-KW"/>
</dbReference>
<dbReference type="EMBL" id="JH880548">
    <property type="protein sequence ID" value="ELR60745.1"/>
    <property type="molecule type" value="Genomic_DNA"/>
</dbReference>
<feature type="region of interest" description="Disordered" evidence="13">
    <location>
        <begin position="231"/>
        <end position="279"/>
    </location>
</feature>
<proteinExistence type="predicted"/>
<dbReference type="FunFam" id="1.20.58.900:FF:000015">
    <property type="entry name" value="RUN and FYVE domain containing 4"/>
    <property type="match status" value="1"/>
</dbReference>
<keyword evidence="7 12" id="KW-0175">Coiled coil</keyword>
<feature type="compositionally biased region" description="Basic and acidic residues" evidence="13">
    <location>
        <begin position="403"/>
        <end position="412"/>
    </location>
</feature>
<dbReference type="InterPro" id="IPR004012">
    <property type="entry name" value="Run_dom"/>
</dbReference>
<dbReference type="GO" id="GO:0000045">
    <property type="term" value="P:autophagosome assembly"/>
    <property type="evidence" value="ECO:0007669"/>
    <property type="project" value="TreeGrafter"/>
</dbReference>
<evidence type="ECO:0000256" key="5">
    <source>
        <dbReference type="ARBA" id="ARBA00022833"/>
    </source>
</evidence>
<name>L8IVZ7_9CETA</name>
<dbReference type="Pfam" id="PF25366">
    <property type="entry name" value="RUFY4"/>
    <property type="match status" value="1"/>
</dbReference>
<evidence type="ECO:0000256" key="11">
    <source>
        <dbReference type="ARBA" id="ARBA00069100"/>
    </source>
</evidence>
<dbReference type="STRING" id="72004.ENSBMUP00000034733"/>
<protein>
    <recommendedName>
        <fullName evidence="11">RUN and FYVE domain-containing protein 4</fullName>
    </recommendedName>
</protein>
<feature type="domain" description="RUN" evidence="14">
    <location>
        <begin position="33"/>
        <end position="166"/>
    </location>
</feature>